<reference evidence="1 2" key="1">
    <citation type="submission" date="2019-02" db="EMBL/GenBank/DDBJ databases">
        <title>Draft genome sequences of novel Actinobacteria.</title>
        <authorList>
            <person name="Sahin N."/>
            <person name="Ay H."/>
            <person name="Saygin H."/>
        </authorList>
    </citation>
    <scope>NUCLEOTIDE SEQUENCE [LARGE SCALE GENOMIC DNA]</scope>
    <source>
        <strain evidence="1 2">JCM 30529</strain>
    </source>
</reference>
<evidence type="ECO:0000313" key="2">
    <source>
        <dbReference type="Proteomes" id="UP000295626"/>
    </source>
</evidence>
<keyword evidence="2" id="KW-1185">Reference proteome</keyword>
<name>A0ABY2DF13_9ACTN</name>
<proteinExistence type="predicted"/>
<protein>
    <submittedName>
        <fullName evidence="1">Uncharacterized protein</fullName>
    </submittedName>
</protein>
<accession>A0ABY2DF13</accession>
<dbReference type="Proteomes" id="UP000295626">
    <property type="component" value="Unassembled WGS sequence"/>
</dbReference>
<organism evidence="1 2">
    <name type="scientific">Micromonospora fluostatini</name>
    <dbReference type="NCBI Taxonomy" id="1629071"/>
    <lineage>
        <taxon>Bacteria</taxon>
        <taxon>Bacillati</taxon>
        <taxon>Actinomycetota</taxon>
        <taxon>Actinomycetes</taxon>
        <taxon>Micromonosporales</taxon>
        <taxon>Micromonosporaceae</taxon>
        <taxon>Micromonospora</taxon>
    </lineage>
</organism>
<gene>
    <name evidence="1" type="ORF">E1091_13630</name>
</gene>
<comment type="caution">
    <text evidence="1">The sequence shown here is derived from an EMBL/GenBank/DDBJ whole genome shotgun (WGS) entry which is preliminary data.</text>
</comment>
<sequence length="294" mass="32650">MLLDIQVEVFDGPDHSPLIQILTLVAKDRHEWRPSPAAAVRATSFVASLDKASLRVPVLKLWAQKEAEAAADRGRSKAAAPATGRPVVRITPETVTAMAEDLGKPAVLVVENRIGDGGFVRAVAAALQDERVVRALRKRWLKFCHAGGTGQMAELAVDECGDFNLVVRVAMLIDSDRNSPGQPSGNERKVDRARAGGVSHVHMFTWRMVENYVPYRVWERHFATTKADKIRELRSWPPATRGYRHLKTHFVGDRKMPSPLMPEGMRLTEADFDELGPGVVTELRQVLAMIHMIL</sequence>
<evidence type="ECO:0000313" key="1">
    <source>
        <dbReference type="EMBL" id="TDB91666.1"/>
    </source>
</evidence>
<dbReference type="EMBL" id="SMKE01000516">
    <property type="protein sequence ID" value="TDB91666.1"/>
    <property type="molecule type" value="Genomic_DNA"/>
</dbReference>